<gene>
    <name evidence="1" type="ORF">nbrc107696_20370</name>
</gene>
<dbReference type="OrthoDB" id="3418622at2"/>
<dbReference type="AlphaFoldDB" id="A0A7I9V8Z8"/>
<name>A0A7I9V8Z8_9ACTN</name>
<dbReference type="Proteomes" id="UP000444960">
    <property type="component" value="Unassembled WGS sequence"/>
</dbReference>
<proteinExistence type="predicted"/>
<evidence type="ECO:0000313" key="2">
    <source>
        <dbReference type="Proteomes" id="UP000444960"/>
    </source>
</evidence>
<keyword evidence="2" id="KW-1185">Reference proteome</keyword>
<evidence type="ECO:0000313" key="1">
    <source>
        <dbReference type="EMBL" id="GEE01591.1"/>
    </source>
</evidence>
<organism evidence="1 2">
    <name type="scientific">Gordonia spumicola</name>
    <dbReference type="NCBI Taxonomy" id="589161"/>
    <lineage>
        <taxon>Bacteria</taxon>
        <taxon>Bacillati</taxon>
        <taxon>Actinomycetota</taxon>
        <taxon>Actinomycetes</taxon>
        <taxon>Mycobacteriales</taxon>
        <taxon>Gordoniaceae</taxon>
        <taxon>Gordonia</taxon>
    </lineage>
</organism>
<dbReference type="EMBL" id="BJOV01000003">
    <property type="protein sequence ID" value="GEE01591.1"/>
    <property type="molecule type" value="Genomic_DNA"/>
</dbReference>
<sequence>MTVHGYRRSVRDGVASCSRLAAMPDRDLELYLVQTSEVGHVLDDDPRIGWGFAE</sequence>
<dbReference type="RefSeq" id="WP_161895362.1">
    <property type="nucleotide sequence ID" value="NZ_BJOV01000003.1"/>
</dbReference>
<accession>A0A7I9V8Z8</accession>
<protein>
    <submittedName>
        <fullName evidence="1">Uncharacterized protein</fullName>
    </submittedName>
</protein>
<comment type="caution">
    <text evidence="1">The sequence shown here is derived from an EMBL/GenBank/DDBJ whole genome shotgun (WGS) entry which is preliminary data.</text>
</comment>
<reference evidence="2" key="1">
    <citation type="submission" date="2019-06" db="EMBL/GenBank/DDBJ databases">
        <title>Gordonia isolated from sludge of a wastewater treatment plant.</title>
        <authorList>
            <person name="Tamura T."/>
            <person name="Aoyama K."/>
            <person name="Kang Y."/>
            <person name="Saito S."/>
            <person name="Akiyama N."/>
            <person name="Yazawa K."/>
            <person name="Gonoi T."/>
            <person name="Mikami Y."/>
        </authorList>
    </citation>
    <scope>NUCLEOTIDE SEQUENCE [LARGE SCALE GENOMIC DNA]</scope>
    <source>
        <strain evidence="2">NBRC 107696</strain>
    </source>
</reference>